<dbReference type="Proteomes" id="UP000318288">
    <property type="component" value="Unassembled WGS sequence"/>
</dbReference>
<reference evidence="1 2" key="1">
    <citation type="submission" date="2019-02" db="EMBL/GenBank/DDBJ databases">
        <title>Deep-cultivation of Planctomycetes and their phenomic and genomic characterization uncovers novel biology.</title>
        <authorList>
            <person name="Wiegand S."/>
            <person name="Jogler M."/>
            <person name="Boedeker C."/>
            <person name="Pinto D."/>
            <person name="Vollmers J."/>
            <person name="Rivas-Marin E."/>
            <person name="Kohn T."/>
            <person name="Peeters S.H."/>
            <person name="Heuer A."/>
            <person name="Rast P."/>
            <person name="Oberbeckmann S."/>
            <person name="Bunk B."/>
            <person name="Jeske O."/>
            <person name="Meyerdierks A."/>
            <person name="Storesund J.E."/>
            <person name="Kallscheuer N."/>
            <person name="Luecker S."/>
            <person name="Lage O.M."/>
            <person name="Pohl T."/>
            <person name="Merkel B.J."/>
            <person name="Hornburger P."/>
            <person name="Mueller R.-W."/>
            <person name="Bruemmer F."/>
            <person name="Labrenz M."/>
            <person name="Spormann A.M."/>
            <person name="Op Den Camp H."/>
            <person name="Overmann J."/>
            <person name="Amann R."/>
            <person name="Jetten M.S.M."/>
            <person name="Mascher T."/>
            <person name="Medema M.H."/>
            <person name="Devos D.P."/>
            <person name="Kaster A.-K."/>
            <person name="Ovreas L."/>
            <person name="Rohde M."/>
            <person name="Galperin M.Y."/>
            <person name="Jogler C."/>
        </authorList>
    </citation>
    <scope>NUCLEOTIDE SEQUENCE [LARGE SCALE GENOMIC DNA]</scope>
    <source>
        <strain evidence="1 2">Poly51</strain>
    </source>
</reference>
<dbReference type="RefSeq" id="WP_146453812.1">
    <property type="nucleotide sequence ID" value="NZ_SJPW01000001.1"/>
</dbReference>
<name>A0A5C6FEF8_9BACT</name>
<sequence length="154" mass="16901">MDCHPNAEALLNLSFQRHLHRGGWPHPPTSRSPQSMQAMKVTVGYLLKSGMNQSDAIDAAKRIVDIAAERSISGDRRDAVMGLDRLALEVAVAARLEALGKVQTVVPQEIVRPMTQAAPTRLVAPLRAETWRSATAWLRLDRLFKLNVGAADKS</sequence>
<keyword evidence="2" id="KW-1185">Reference proteome</keyword>
<dbReference type="AlphaFoldDB" id="A0A5C6FEF8"/>
<comment type="caution">
    <text evidence="1">The sequence shown here is derived from an EMBL/GenBank/DDBJ whole genome shotgun (WGS) entry which is preliminary data.</text>
</comment>
<evidence type="ECO:0000313" key="1">
    <source>
        <dbReference type="EMBL" id="TWU60196.1"/>
    </source>
</evidence>
<dbReference type="OrthoDB" id="9948425at2"/>
<accession>A0A5C6FEF8</accession>
<dbReference type="EMBL" id="SJPW01000001">
    <property type="protein sequence ID" value="TWU60196.1"/>
    <property type="molecule type" value="Genomic_DNA"/>
</dbReference>
<protein>
    <submittedName>
        <fullName evidence="1">Uncharacterized protein</fullName>
    </submittedName>
</protein>
<evidence type="ECO:0000313" key="2">
    <source>
        <dbReference type="Proteomes" id="UP000318288"/>
    </source>
</evidence>
<organism evidence="1 2">
    <name type="scientific">Rubripirellula tenax</name>
    <dbReference type="NCBI Taxonomy" id="2528015"/>
    <lineage>
        <taxon>Bacteria</taxon>
        <taxon>Pseudomonadati</taxon>
        <taxon>Planctomycetota</taxon>
        <taxon>Planctomycetia</taxon>
        <taxon>Pirellulales</taxon>
        <taxon>Pirellulaceae</taxon>
        <taxon>Rubripirellula</taxon>
    </lineage>
</organism>
<gene>
    <name evidence="1" type="ORF">Poly51_04710</name>
</gene>
<proteinExistence type="predicted"/>